<dbReference type="RefSeq" id="WP_111394675.1">
    <property type="nucleotide sequence ID" value="NZ_QKTX01000018.1"/>
</dbReference>
<dbReference type="OrthoDB" id="840429at2"/>
<evidence type="ECO:0000313" key="3">
    <source>
        <dbReference type="Proteomes" id="UP000248917"/>
    </source>
</evidence>
<evidence type="ECO:0000256" key="1">
    <source>
        <dbReference type="ARBA" id="ARBA00022729"/>
    </source>
</evidence>
<dbReference type="EMBL" id="QKTX01000018">
    <property type="protein sequence ID" value="PZV78102.1"/>
    <property type="molecule type" value="Genomic_DNA"/>
</dbReference>
<dbReference type="InterPro" id="IPR037873">
    <property type="entry name" value="BamE-like"/>
</dbReference>
<reference evidence="2 3" key="1">
    <citation type="submission" date="2018-06" db="EMBL/GenBank/DDBJ databases">
        <title>Genomic Encyclopedia of Archaeal and Bacterial Type Strains, Phase II (KMG-II): from individual species to whole genera.</title>
        <authorList>
            <person name="Goeker M."/>
        </authorList>
    </citation>
    <scope>NUCLEOTIDE SEQUENCE [LARGE SCALE GENOMIC DNA]</scope>
    <source>
        <strain evidence="2 3">T4</strain>
    </source>
</reference>
<proteinExistence type="predicted"/>
<keyword evidence="1" id="KW-0732">Signal</keyword>
<dbReference type="Proteomes" id="UP000248917">
    <property type="component" value="Unassembled WGS sequence"/>
</dbReference>
<evidence type="ECO:0000313" key="2">
    <source>
        <dbReference type="EMBL" id="PZV78102.1"/>
    </source>
</evidence>
<gene>
    <name evidence="2" type="ORF">CLV31_11878</name>
</gene>
<keyword evidence="3" id="KW-1185">Reference proteome</keyword>
<sequence>MKIRYIVLILVILGVGWFQYDQYQPNRNRENAEKVRLGMTSKEVLHFMGQPDKKSNLFASRVDADTTYQYRAPFASSDGIYISFDKQGRVIHIANE</sequence>
<organism evidence="2 3">
    <name type="scientific">Algoriphagus aquaeductus</name>
    <dbReference type="NCBI Taxonomy" id="475299"/>
    <lineage>
        <taxon>Bacteria</taxon>
        <taxon>Pseudomonadati</taxon>
        <taxon>Bacteroidota</taxon>
        <taxon>Cytophagia</taxon>
        <taxon>Cytophagales</taxon>
        <taxon>Cyclobacteriaceae</taxon>
        <taxon>Algoriphagus</taxon>
    </lineage>
</organism>
<name>A0A326RK10_9BACT</name>
<comment type="caution">
    <text evidence="2">The sequence shown here is derived from an EMBL/GenBank/DDBJ whole genome shotgun (WGS) entry which is preliminary data.</text>
</comment>
<dbReference type="Gene3D" id="3.30.1450.10">
    <property type="match status" value="1"/>
</dbReference>
<accession>A0A326RK10</accession>
<dbReference type="AlphaFoldDB" id="A0A326RK10"/>
<protein>
    <submittedName>
        <fullName evidence="2">SmpA/OmlA family protein</fullName>
    </submittedName>
</protein>